<reference evidence="2 3" key="1">
    <citation type="submission" date="2021-04" db="EMBL/GenBank/DDBJ databases">
        <title>Complete genome sequence of Stygiolobus sp. KN-1.</title>
        <authorList>
            <person name="Nakamura K."/>
            <person name="Sakai H."/>
            <person name="Kurosawa N."/>
        </authorList>
    </citation>
    <scope>NUCLEOTIDE SEQUENCE [LARGE SCALE GENOMIC DNA]</scope>
    <source>
        <strain evidence="2 3">KN-1</strain>
    </source>
</reference>
<dbReference type="Proteomes" id="UP000825123">
    <property type="component" value="Chromosome"/>
</dbReference>
<gene>
    <name evidence="2" type="ORF">KN1_22220</name>
</gene>
<evidence type="ECO:0000313" key="3">
    <source>
        <dbReference type="Proteomes" id="UP000825123"/>
    </source>
</evidence>
<sequence length="45" mass="5183">MSEEKERHQEDKVDKWDLILLLVEILLLFGIVASLVDILPVLAHT</sequence>
<dbReference type="KEGG" id="csty:KN1_22220"/>
<dbReference type="AlphaFoldDB" id="A0A8D5U8E7"/>
<feature type="transmembrane region" description="Helical" evidence="1">
    <location>
        <begin position="21"/>
        <end position="43"/>
    </location>
</feature>
<name>A0A8D5U8E7_9CREN</name>
<keyword evidence="1" id="KW-0472">Membrane</keyword>
<keyword evidence="1" id="KW-0812">Transmembrane</keyword>
<evidence type="ECO:0000313" key="2">
    <source>
        <dbReference type="EMBL" id="BCU70925.1"/>
    </source>
</evidence>
<protein>
    <submittedName>
        <fullName evidence="2">Uncharacterized protein</fullName>
    </submittedName>
</protein>
<proteinExistence type="predicted"/>
<dbReference type="RefSeq" id="WP_221287608.1">
    <property type="nucleotide sequence ID" value="NZ_AP024597.1"/>
</dbReference>
<keyword evidence="1" id="KW-1133">Transmembrane helix</keyword>
<dbReference type="EMBL" id="AP024597">
    <property type="protein sequence ID" value="BCU70925.1"/>
    <property type="molecule type" value="Genomic_DNA"/>
</dbReference>
<evidence type="ECO:0000256" key="1">
    <source>
        <dbReference type="SAM" id="Phobius"/>
    </source>
</evidence>
<accession>A0A8D5U8E7</accession>
<dbReference type="GeneID" id="66163953"/>
<organism evidence="2 3">
    <name type="scientific">Stygiolobus caldivivus</name>
    <dbReference type="NCBI Taxonomy" id="2824673"/>
    <lineage>
        <taxon>Archaea</taxon>
        <taxon>Thermoproteota</taxon>
        <taxon>Thermoprotei</taxon>
        <taxon>Sulfolobales</taxon>
        <taxon>Sulfolobaceae</taxon>
        <taxon>Stygiolobus</taxon>
    </lineage>
</organism>
<keyword evidence="3" id="KW-1185">Reference proteome</keyword>